<organism evidence="1 2">
    <name type="scientific">Anthostomella pinea</name>
    <dbReference type="NCBI Taxonomy" id="933095"/>
    <lineage>
        <taxon>Eukaryota</taxon>
        <taxon>Fungi</taxon>
        <taxon>Dikarya</taxon>
        <taxon>Ascomycota</taxon>
        <taxon>Pezizomycotina</taxon>
        <taxon>Sordariomycetes</taxon>
        <taxon>Xylariomycetidae</taxon>
        <taxon>Xylariales</taxon>
        <taxon>Xylariaceae</taxon>
        <taxon>Anthostomella</taxon>
    </lineage>
</organism>
<dbReference type="Proteomes" id="UP001295740">
    <property type="component" value="Unassembled WGS sequence"/>
</dbReference>
<name>A0AAI8VYW8_9PEZI</name>
<reference evidence="1" key="1">
    <citation type="submission" date="2023-10" db="EMBL/GenBank/DDBJ databases">
        <authorList>
            <person name="Hackl T."/>
        </authorList>
    </citation>
    <scope>NUCLEOTIDE SEQUENCE</scope>
</reference>
<sequence>MAAAHAMFTGEGLDLAAFVQTFGLSLASFLHELKRAGAVVTGADVVSFMAGEWKESLRLRPRAVILDVLCHGYKARGALALFLTRSGYRLNPYACRHRIGEWASVRAERRVCLVKGDLSQRVIHLVELQRPVEEVLLSRIYGTLVGNYITGVGRIVSLFPRMSFVERRGWFPSGVTAVDVAGLTAKYVGWRCLVGDGDEAGDEVTYWFRKTLDRYCWVLRCDLHGHVQDSQRPALPGDVPGDEMEVSDEREASRKGFAVFFPQMKASLNAGACVYDRETWECTT</sequence>
<evidence type="ECO:0000313" key="2">
    <source>
        <dbReference type="Proteomes" id="UP001295740"/>
    </source>
</evidence>
<keyword evidence="2" id="KW-1185">Reference proteome</keyword>
<protein>
    <submittedName>
        <fullName evidence="1">Uu.00g010920.m01.CDS01</fullName>
    </submittedName>
</protein>
<accession>A0AAI8VYW8</accession>
<dbReference type="AlphaFoldDB" id="A0AAI8VYW8"/>
<evidence type="ECO:0000313" key="1">
    <source>
        <dbReference type="EMBL" id="CAJ2512973.1"/>
    </source>
</evidence>
<gene>
    <name evidence="1" type="ORF">KHLLAP_LOCUS13441</name>
</gene>
<proteinExistence type="predicted"/>
<dbReference type="EMBL" id="CAUWAG010000020">
    <property type="protein sequence ID" value="CAJ2512973.1"/>
    <property type="molecule type" value="Genomic_DNA"/>
</dbReference>
<comment type="caution">
    <text evidence="1">The sequence shown here is derived from an EMBL/GenBank/DDBJ whole genome shotgun (WGS) entry which is preliminary data.</text>
</comment>